<name>A0A369QER6_9BACT</name>
<protein>
    <recommendedName>
        <fullName evidence="3">SH3b domain-containing protein</fullName>
    </recommendedName>
</protein>
<dbReference type="Proteomes" id="UP000253919">
    <property type="component" value="Unassembled WGS sequence"/>
</dbReference>
<organism evidence="1 2">
    <name type="scientific">Adhaeribacter pallidiroseus</name>
    <dbReference type="NCBI Taxonomy" id="2072847"/>
    <lineage>
        <taxon>Bacteria</taxon>
        <taxon>Pseudomonadati</taxon>
        <taxon>Bacteroidota</taxon>
        <taxon>Cytophagia</taxon>
        <taxon>Cytophagales</taxon>
        <taxon>Hymenobacteraceae</taxon>
        <taxon>Adhaeribacter</taxon>
    </lineage>
</organism>
<dbReference type="RefSeq" id="WP_115372720.1">
    <property type="nucleotide sequence ID" value="NZ_QASA01000001.1"/>
</dbReference>
<dbReference type="EMBL" id="QASA01000001">
    <property type="protein sequence ID" value="RDC63413.1"/>
    <property type="molecule type" value="Genomic_DNA"/>
</dbReference>
<keyword evidence="2" id="KW-1185">Reference proteome</keyword>
<proteinExistence type="predicted"/>
<comment type="caution">
    <text evidence="1">The sequence shown here is derived from an EMBL/GenBank/DDBJ whole genome shotgun (WGS) entry which is preliminary data.</text>
</comment>
<evidence type="ECO:0000313" key="1">
    <source>
        <dbReference type="EMBL" id="RDC63413.1"/>
    </source>
</evidence>
<gene>
    <name evidence="1" type="ORF">AHMF7616_02016</name>
</gene>
<evidence type="ECO:0008006" key="3">
    <source>
        <dbReference type="Google" id="ProtNLM"/>
    </source>
</evidence>
<accession>A0A369QER6</accession>
<dbReference type="OrthoDB" id="9871341at2"/>
<sequence>MKQILLALLASACTTGCTLPLSTTAYNQHEGYHAINATYTAGRTGAVLRKYPKVFTPILKNVRVGDTLYVHGRINHDWYVVRRSGKKYFAPYRDIYAFSIADIVARPQLDSFAVQLTPIPLLAE</sequence>
<reference evidence="1 2" key="1">
    <citation type="submission" date="2018-04" db="EMBL/GenBank/DDBJ databases">
        <title>Adhaeribacter sp. HMF7616 genome sequencing and assembly.</title>
        <authorList>
            <person name="Kang H."/>
            <person name="Kang J."/>
            <person name="Cha I."/>
            <person name="Kim H."/>
            <person name="Joh K."/>
        </authorList>
    </citation>
    <scope>NUCLEOTIDE SEQUENCE [LARGE SCALE GENOMIC DNA]</scope>
    <source>
        <strain evidence="1 2">HMF7616</strain>
    </source>
</reference>
<dbReference type="AlphaFoldDB" id="A0A369QER6"/>
<evidence type="ECO:0000313" key="2">
    <source>
        <dbReference type="Proteomes" id="UP000253919"/>
    </source>
</evidence>